<dbReference type="AlphaFoldDB" id="A0A6P1TTL2"/>
<protein>
    <submittedName>
        <fullName evidence="7">Helix-turn-helix domain-containing protein</fullName>
    </submittedName>
</protein>
<keyword evidence="2" id="KW-0378">Hydrolase</keyword>
<dbReference type="SUPFAM" id="SSF46689">
    <property type="entry name" value="Homeodomain-like"/>
    <property type="match status" value="1"/>
</dbReference>
<evidence type="ECO:0000256" key="2">
    <source>
        <dbReference type="ARBA" id="ARBA00022801"/>
    </source>
</evidence>
<feature type="domain" description="HTH araC/xylS-type" evidence="6">
    <location>
        <begin position="1"/>
        <end position="48"/>
    </location>
</feature>
<organism evidence="7 8">
    <name type="scientific">Anaerocolumna sedimenticola</name>
    <dbReference type="NCBI Taxonomy" id="2696063"/>
    <lineage>
        <taxon>Bacteria</taxon>
        <taxon>Bacillati</taxon>
        <taxon>Bacillota</taxon>
        <taxon>Clostridia</taxon>
        <taxon>Lachnospirales</taxon>
        <taxon>Lachnospiraceae</taxon>
        <taxon>Anaerocolumna</taxon>
    </lineage>
</organism>
<dbReference type="InterPro" id="IPR049166">
    <property type="entry name" value="GH39_cat"/>
</dbReference>
<evidence type="ECO:0000256" key="1">
    <source>
        <dbReference type="ARBA" id="ARBA00008875"/>
    </source>
</evidence>
<proteinExistence type="inferred from homology"/>
<dbReference type="InterPro" id="IPR000514">
    <property type="entry name" value="Glyco_hydro_39"/>
</dbReference>
<accession>A0A6P1TTL2</accession>
<dbReference type="GO" id="GO:0004553">
    <property type="term" value="F:hydrolase activity, hydrolyzing O-glycosyl compounds"/>
    <property type="evidence" value="ECO:0007669"/>
    <property type="project" value="InterPro"/>
</dbReference>
<evidence type="ECO:0000256" key="5">
    <source>
        <dbReference type="ARBA" id="ARBA00023295"/>
    </source>
</evidence>
<keyword evidence="8" id="KW-1185">Reference proteome</keyword>
<evidence type="ECO:0000256" key="3">
    <source>
        <dbReference type="ARBA" id="ARBA00023015"/>
    </source>
</evidence>
<dbReference type="Pfam" id="PF12833">
    <property type="entry name" value="HTH_18"/>
    <property type="match status" value="1"/>
</dbReference>
<dbReference type="InterPro" id="IPR009057">
    <property type="entry name" value="Homeodomain-like_sf"/>
</dbReference>
<dbReference type="SUPFAM" id="SSF51011">
    <property type="entry name" value="Glycosyl hydrolase domain"/>
    <property type="match status" value="1"/>
</dbReference>
<reference evidence="7 8" key="1">
    <citation type="submission" date="2020-01" db="EMBL/GenBank/DDBJ databases">
        <title>Genome analysis of Anaerocolumna sp. CBA3638.</title>
        <authorList>
            <person name="Kim J."/>
            <person name="Roh S.W."/>
        </authorList>
    </citation>
    <scope>NUCLEOTIDE SEQUENCE [LARGE SCALE GENOMIC DNA]</scope>
    <source>
        <strain evidence="7 8">CBA3638</strain>
    </source>
</reference>
<evidence type="ECO:0000256" key="4">
    <source>
        <dbReference type="ARBA" id="ARBA00023163"/>
    </source>
</evidence>
<dbReference type="PANTHER" id="PTHR12631">
    <property type="entry name" value="ALPHA-L-IDURONIDASE"/>
    <property type="match status" value="1"/>
</dbReference>
<dbReference type="Gene3D" id="1.10.10.60">
    <property type="entry name" value="Homeodomain-like"/>
    <property type="match status" value="1"/>
</dbReference>
<keyword evidence="3" id="KW-0805">Transcription regulation</keyword>
<dbReference type="Proteomes" id="UP000464314">
    <property type="component" value="Chromosome"/>
</dbReference>
<dbReference type="Gene3D" id="3.20.20.80">
    <property type="entry name" value="Glycosidases"/>
    <property type="match status" value="1"/>
</dbReference>
<evidence type="ECO:0000313" key="7">
    <source>
        <dbReference type="EMBL" id="QHQ63046.1"/>
    </source>
</evidence>
<dbReference type="GO" id="GO:0043565">
    <property type="term" value="F:sequence-specific DNA binding"/>
    <property type="evidence" value="ECO:0007669"/>
    <property type="project" value="InterPro"/>
</dbReference>
<dbReference type="InterPro" id="IPR051923">
    <property type="entry name" value="Glycosyl_Hydrolase_39"/>
</dbReference>
<dbReference type="RefSeq" id="WP_161839868.1">
    <property type="nucleotide sequence ID" value="NZ_CP048000.1"/>
</dbReference>
<dbReference type="InterPro" id="IPR018060">
    <property type="entry name" value="HTH_AraC"/>
</dbReference>
<dbReference type="PROSITE" id="PS01124">
    <property type="entry name" value="HTH_ARAC_FAMILY_2"/>
    <property type="match status" value="1"/>
</dbReference>
<dbReference type="EMBL" id="CP048000">
    <property type="protein sequence ID" value="QHQ63046.1"/>
    <property type="molecule type" value="Genomic_DNA"/>
</dbReference>
<dbReference type="PANTHER" id="PTHR12631:SF10">
    <property type="entry name" value="BETA-XYLOSIDASE-LIKE PROTEIN-RELATED"/>
    <property type="match status" value="1"/>
</dbReference>
<dbReference type="Gene3D" id="2.60.40.1500">
    <property type="entry name" value="Glycosyl hydrolase domain, family 39"/>
    <property type="match status" value="1"/>
</dbReference>
<dbReference type="PRINTS" id="PR00745">
    <property type="entry name" value="GLHYDRLASE39"/>
</dbReference>
<keyword evidence="5" id="KW-0326">Glycosidase</keyword>
<dbReference type="InterPro" id="IPR017853">
    <property type="entry name" value="GH"/>
</dbReference>
<evidence type="ECO:0000259" key="6">
    <source>
        <dbReference type="PROSITE" id="PS01124"/>
    </source>
</evidence>
<evidence type="ECO:0000313" key="8">
    <source>
        <dbReference type="Proteomes" id="UP000464314"/>
    </source>
</evidence>
<dbReference type="SUPFAM" id="SSF51445">
    <property type="entry name" value="(Trans)glycosidases"/>
    <property type="match status" value="1"/>
</dbReference>
<dbReference type="GO" id="GO:0005975">
    <property type="term" value="P:carbohydrate metabolic process"/>
    <property type="evidence" value="ECO:0007669"/>
    <property type="project" value="InterPro"/>
</dbReference>
<gene>
    <name evidence="7" type="ORF">Ana3638_21535</name>
</gene>
<dbReference type="Pfam" id="PF01229">
    <property type="entry name" value="Glyco_hydro_39"/>
    <property type="match status" value="1"/>
</dbReference>
<comment type="similarity">
    <text evidence="1">Belongs to the glycosyl hydrolase 39 family.</text>
</comment>
<sequence length="614" mass="71437">MNHAVYDLLNTNLTIEQIAANNGFANSRYFVSCFKKEYGLLPKQYQKEHRKEADINTVKAQKINDYLLIEQHDYLNKLGEYLGSGNAIKKEKTNSSSLYNIINVNVSNLKCSLLHTFKTFTGVGRAKEILMQRVQYELITLQKEIGFQYIKFHGILDDSMMLYNEDKFGNPYLSFTYVDEVLDFLLSIGFKPLIEFSFMPKLLAKNPECTLFYNPVILSEPNSYTKWAFLITELTKHFIRRYGLSEVRTWLFSFWNTPFKSYLFAFDSNEIAYDLYRITRNCVKECDPHLLFGNPSYGSINFTCSEFYDFLDYCKLNNCYPDFYNIHCYPVKTSTTKDLATLGESYRDNENDKIILSDDPDYVAHTIACIKKKMTGYPKLPTYITEWASTSSHRDWLNDTCYRSSYIIKNILENYDAMDSFGNWCLSDTLEELPLSNDEFHGELGLFTLNGIKKPAYYAFIFLNKLLDTLIDKGDGYFVTTDQKGNYAIIFYNYSHISPLYAQGVLFNVTFIERYNAIIDANPLEFDLVLTQIENGDYTLTEQIVNRDYGSAFDEWVRMGALPLTSDEEINTLKGRSMPKINKMNVQISNNLLNYYADLKPHEIRLVTIKKQLW</sequence>
<dbReference type="GO" id="GO:0003700">
    <property type="term" value="F:DNA-binding transcription factor activity"/>
    <property type="evidence" value="ECO:0007669"/>
    <property type="project" value="InterPro"/>
</dbReference>
<name>A0A6P1TTL2_9FIRM</name>
<dbReference type="KEGG" id="anr:Ana3638_21535"/>
<keyword evidence="4" id="KW-0804">Transcription</keyword>